<feature type="transmembrane region" description="Helical" evidence="2">
    <location>
        <begin position="144"/>
        <end position="162"/>
    </location>
</feature>
<dbReference type="Proteomes" id="UP000023152">
    <property type="component" value="Unassembled WGS sequence"/>
</dbReference>
<dbReference type="PANTHER" id="PTHR28583:SF1">
    <property type="entry name" value="ACID CERAMIDASE"/>
    <property type="match status" value="1"/>
</dbReference>
<gene>
    <name evidence="4" type="ORF">RFI_14647</name>
</gene>
<dbReference type="AlphaFoldDB" id="X6N9W9"/>
<evidence type="ECO:0000313" key="5">
    <source>
        <dbReference type="Proteomes" id="UP000023152"/>
    </source>
</evidence>
<dbReference type="EMBL" id="ASPP01010646">
    <property type="protein sequence ID" value="ETO22544.1"/>
    <property type="molecule type" value="Genomic_DNA"/>
</dbReference>
<keyword evidence="2" id="KW-0812">Transmembrane</keyword>
<keyword evidence="2" id="KW-1133">Transmembrane helix</keyword>
<name>X6N9W9_RETFI</name>
<reference evidence="4 5" key="1">
    <citation type="journal article" date="2013" name="Curr. Biol.">
        <title>The Genome of the Foraminiferan Reticulomyxa filosa.</title>
        <authorList>
            <person name="Glockner G."/>
            <person name="Hulsmann N."/>
            <person name="Schleicher M."/>
            <person name="Noegel A.A."/>
            <person name="Eichinger L."/>
            <person name="Gallinger C."/>
            <person name="Pawlowski J."/>
            <person name="Sierra R."/>
            <person name="Euteneuer U."/>
            <person name="Pillet L."/>
            <person name="Moustafa A."/>
            <person name="Platzer M."/>
            <person name="Groth M."/>
            <person name="Szafranski K."/>
            <person name="Schliwa M."/>
        </authorList>
    </citation>
    <scope>NUCLEOTIDE SEQUENCE [LARGE SCALE GENOMIC DNA]</scope>
</reference>
<feature type="domain" description="Acid ceramidase N-terminal" evidence="3">
    <location>
        <begin position="53"/>
        <end position="78"/>
    </location>
</feature>
<accession>X6N9W9</accession>
<dbReference type="Pfam" id="PF15508">
    <property type="entry name" value="NAAA-beta"/>
    <property type="match status" value="1"/>
</dbReference>
<evidence type="ECO:0000256" key="1">
    <source>
        <dbReference type="ARBA" id="ARBA00011891"/>
    </source>
</evidence>
<proteinExistence type="predicted"/>
<sequence>MKDKKKYFKIPLYILNNINILMMAEPEEKTSSDLEEKKEVVVEESGTSVHVTKVPLFTVALDADPSVRWKEIITAYKVNKIMAEQCNTHQIQINSYEYIQHIQKDFERVRKVINQFVENEGGKTGEILKSIITGTLKQFKWMRYLACQLVKFLFFIYVHIYINNKQDFFKKMKGELIMMQLIYEATALCTSIVTIDRKNESKPIHIRTMDWEMEFLQPLTIEIQFTLQNQVICHCTTWAGYVGILTGLYFNHSESSKSFECVSVSVNFRVTGTGYWTNLKKTLSGSWPIGFKLRDLLTTPHQSFDSVVSSLKTAEFIAPVYFTIAGSRLGQAIIITRDRTEHEQPYSFTDETPFIVQTNIGLQIFIYIAYLLILYNFYHWSNKQEDDIMWSISRRRNVKKQLLQLLEQNKLGVNSDELWDLISMPPIFNDITVYGTLMIPSLGYLETRIPHPQLGFKPVSQKFAQDSEKLIWKTCTKCNTRVHVSLNVKGECVHSGEWHDDYDKCSTVKCGWNLGLSKIGKCHWSCCFNTNFDSFCVKSDFHIVSD</sequence>
<dbReference type="EC" id="3.5.1.23" evidence="1"/>
<keyword evidence="5" id="KW-1185">Reference proteome</keyword>
<keyword evidence="2" id="KW-0472">Membrane</keyword>
<dbReference type="OrthoDB" id="5273684at2759"/>
<evidence type="ECO:0000313" key="4">
    <source>
        <dbReference type="EMBL" id="ETO22544.1"/>
    </source>
</evidence>
<evidence type="ECO:0000259" key="3">
    <source>
        <dbReference type="Pfam" id="PF15508"/>
    </source>
</evidence>
<dbReference type="InterPro" id="IPR029130">
    <property type="entry name" value="Acid_ceramidase_N"/>
</dbReference>
<feature type="transmembrane region" description="Helical" evidence="2">
    <location>
        <begin position="360"/>
        <end position="378"/>
    </location>
</feature>
<comment type="caution">
    <text evidence="4">The sequence shown here is derived from an EMBL/GenBank/DDBJ whole genome shotgun (WGS) entry which is preliminary data.</text>
</comment>
<dbReference type="PANTHER" id="PTHR28583">
    <property type="entry name" value="ACID AMIDASE"/>
    <property type="match status" value="1"/>
</dbReference>
<evidence type="ECO:0000256" key="2">
    <source>
        <dbReference type="SAM" id="Phobius"/>
    </source>
</evidence>
<dbReference type="GO" id="GO:0017040">
    <property type="term" value="F:N-acylsphingosine amidohydrolase activity"/>
    <property type="evidence" value="ECO:0007669"/>
    <property type="project" value="UniProtKB-EC"/>
</dbReference>
<organism evidence="4 5">
    <name type="scientific">Reticulomyxa filosa</name>
    <dbReference type="NCBI Taxonomy" id="46433"/>
    <lineage>
        <taxon>Eukaryota</taxon>
        <taxon>Sar</taxon>
        <taxon>Rhizaria</taxon>
        <taxon>Retaria</taxon>
        <taxon>Foraminifera</taxon>
        <taxon>Monothalamids</taxon>
        <taxon>Reticulomyxidae</taxon>
        <taxon>Reticulomyxa</taxon>
    </lineage>
</organism>
<protein>
    <recommendedName>
        <fullName evidence="1">ceramidase</fullName>
        <ecNumber evidence="1">3.5.1.23</ecNumber>
    </recommendedName>
</protein>